<evidence type="ECO:0000313" key="4">
    <source>
        <dbReference type="Proteomes" id="UP001149142"/>
    </source>
</evidence>
<organism evidence="3 4">
    <name type="scientific">Mesoflavibacter profundi</name>
    <dbReference type="NCBI Taxonomy" id="2708110"/>
    <lineage>
        <taxon>Bacteria</taxon>
        <taxon>Pseudomonadati</taxon>
        <taxon>Bacteroidota</taxon>
        <taxon>Flavobacteriia</taxon>
        <taxon>Flavobacteriales</taxon>
        <taxon>Flavobacteriaceae</taxon>
        <taxon>Mesoflavibacter</taxon>
    </lineage>
</organism>
<dbReference type="Proteomes" id="UP001149142">
    <property type="component" value="Unassembled WGS sequence"/>
</dbReference>
<dbReference type="InterPro" id="IPR025737">
    <property type="entry name" value="FApF"/>
</dbReference>
<reference evidence="3" key="1">
    <citation type="submission" date="2022-11" db="EMBL/GenBank/DDBJ databases">
        <title>Refractory cell wall polysaccharides provide important carbon source for microbial heterotrophs in the hadal ocean.</title>
        <authorList>
            <person name="Zhu X."/>
        </authorList>
    </citation>
    <scope>NUCLEOTIDE SEQUENCE</scope>
    <source>
        <strain evidence="3">MTRN7</strain>
    </source>
</reference>
<evidence type="ECO:0000256" key="2">
    <source>
        <dbReference type="SAM" id="SignalP"/>
    </source>
</evidence>
<sequence length="351" mass="40213">MNNPKNYLTLVLLLFSFTAFAQYTDVINSNRPGESKSAFAVGKNVGQIEAGPFTVKDEHTPLKTEAKGFGIDFALRYGLLWEELEINIEGNYQNDTFKDNRSEFSPQEIKRSNFKNLALGAKYLVYDPYKNREEEKPNLYSYHANKKFKWRNLIPAVAVYGGVNYDAENNVYVPYTNPFTKPYYEGGVNFKAMVATQNNFSSGWVLVTNFLMERISTDYSSFQYIITLTKAINEQFVLFGETQGISGDYYADNLFRFGGAYLFGKDFQLDTAVTFNTKDTPSVFSLNFGASYRLDFHKDPQVDNGTNAMDEYERRANKKRNKKNKNKDGDDSPDDTGKRKKETQVIDFDDE</sequence>
<dbReference type="RefSeq" id="WP_106688805.1">
    <property type="nucleotide sequence ID" value="NZ_CAXQEU010000047.1"/>
</dbReference>
<evidence type="ECO:0000256" key="1">
    <source>
        <dbReference type="SAM" id="MobiDB-lite"/>
    </source>
</evidence>
<feature type="region of interest" description="Disordered" evidence="1">
    <location>
        <begin position="303"/>
        <end position="351"/>
    </location>
</feature>
<accession>A0ABT4RY08</accession>
<feature type="compositionally biased region" description="Basic residues" evidence="1">
    <location>
        <begin position="316"/>
        <end position="325"/>
    </location>
</feature>
<feature type="chain" id="PRO_5047176563" evidence="2">
    <location>
        <begin position="22"/>
        <end position="351"/>
    </location>
</feature>
<keyword evidence="2" id="KW-0732">Signal</keyword>
<dbReference type="Pfam" id="PF13557">
    <property type="entry name" value="Phenol_MetA_deg"/>
    <property type="match status" value="1"/>
</dbReference>
<feature type="signal peptide" evidence="2">
    <location>
        <begin position="1"/>
        <end position="21"/>
    </location>
</feature>
<protein>
    <submittedName>
        <fullName evidence="3">Transporter</fullName>
    </submittedName>
</protein>
<comment type="caution">
    <text evidence="3">The sequence shown here is derived from an EMBL/GenBank/DDBJ whole genome shotgun (WGS) entry which is preliminary data.</text>
</comment>
<evidence type="ECO:0000313" key="3">
    <source>
        <dbReference type="EMBL" id="MDA0176703.1"/>
    </source>
</evidence>
<keyword evidence="4" id="KW-1185">Reference proteome</keyword>
<dbReference type="EMBL" id="JAPFGC010000002">
    <property type="protein sequence ID" value="MDA0176703.1"/>
    <property type="molecule type" value="Genomic_DNA"/>
</dbReference>
<gene>
    <name evidence="3" type="ORF">OOZ35_04260</name>
</gene>
<proteinExistence type="predicted"/>
<name>A0ABT4RY08_9FLAO</name>